<accession>A0A034WTI3</accession>
<organism evidence="1">
    <name type="scientific">Bactrocera dorsalis</name>
    <name type="common">Oriental fruit fly</name>
    <name type="synonym">Dacus dorsalis</name>
    <dbReference type="NCBI Taxonomy" id="27457"/>
    <lineage>
        <taxon>Eukaryota</taxon>
        <taxon>Metazoa</taxon>
        <taxon>Ecdysozoa</taxon>
        <taxon>Arthropoda</taxon>
        <taxon>Hexapoda</taxon>
        <taxon>Insecta</taxon>
        <taxon>Pterygota</taxon>
        <taxon>Neoptera</taxon>
        <taxon>Endopterygota</taxon>
        <taxon>Diptera</taxon>
        <taxon>Brachycera</taxon>
        <taxon>Muscomorpha</taxon>
        <taxon>Tephritoidea</taxon>
        <taxon>Tephritidae</taxon>
        <taxon>Bactrocera</taxon>
        <taxon>Bactrocera</taxon>
    </lineage>
</organism>
<sequence>IEALQNMKSAAGQSTRNIEAPITSAPAHRVLQRLEELGCPEITLWQSYFLDSKASLGGMNGSVEIGVDRGCHQGYFCGPYTWHLMMDTLLGRLEPLCKSCAYAEDL</sequence>
<feature type="non-terminal residue" evidence="1">
    <location>
        <position position="106"/>
    </location>
</feature>
<gene>
    <name evidence="1" type="primary">Y2R2</name>
</gene>
<reference evidence="1" key="1">
    <citation type="journal article" date="2014" name="BMC Genomics">
        <title>Characterizing the developmental transcriptome of the oriental fruit fly, Bactrocera dorsalis (Diptera: Tephritidae) through comparative genomic analysis with Drosophila melanogaster utilizing modENCODE datasets.</title>
        <authorList>
            <person name="Geib S.M."/>
            <person name="Calla B."/>
            <person name="Hall B."/>
            <person name="Hou S."/>
            <person name="Manoukis N.C."/>
        </authorList>
    </citation>
    <scope>NUCLEOTIDE SEQUENCE</scope>
    <source>
        <strain evidence="1">Punador</strain>
    </source>
</reference>
<name>A0A034WTI3_BACDO</name>
<feature type="non-terminal residue" evidence="1">
    <location>
        <position position="1"/>
    </location>
</feature>
<protein>
    <submittedName>
        <fullName evidence="1">Putative 115 kDa protein in type-1 retrotransposable element R1DM</fullName>
    </submittedName>
</protein>
<dbReference type="AlphaFoldDB" id="A0A034WTI3"/>
<dbReference type="EMBL" id="GAKP01000101">
    <property type="protein sequence ID" value="JAC58851.1"/>
    <property type="molecule type" value="Transcribed_RNA"/>
</dbReference>
<proteinExistence type="predicted"/>
<evidence type="ECO:0000313" key="1">
    <source>
        <dbReference type="EMBL" id="JAC58851.1"/>
    </source>
</evidence>